<dbReference type="GeneID" id="2874677"/>
<dbReference type="EMBL" id="BN001307">
    <property type="protein sequence ID" value="CBF85661.1"/>
    <property type="molecule type" value="Genomic_DNA"/>
</dbReference>
<name>Q5BC92_EMENI</name>
<sequence>MKQTLKEHGSLYALHSATATPYRCLLDDASIVIRWRNLPVCGGGNERKYGAMGVRFLVSRDGHLRPVQYTAGCAVIPVTPIEEARCPQSEGASDAISRRRTWSLAGSGCTICKVVAQVR</sequence>
<dbReference type="RefSeq" id="XP_659442.1">
    <property type="nucleotide sequence ID" value="XM_654350.1"/>
</dbReference>
<reference evidence="2" key="1">
    <citation type="journal article" date="2005" name="Nature">
        <title>Sequencing of Aspergillus nidulans and comparative analysis with A. fumigatus and A. oryzae.</title>
        <authorList>
            <person name="Galagan J.E."/>
            <person name="Calvo S.E."/>
            <person name="Cuomo C."/>
            <person name="Ma L.J."/>
            <person name="Wortman J.R."/>
            <person name="Batzoglou S."/>
            <person name="Lee S.I."/>
            <person name="Basturkmen M."/>
            <person name="Spevak C.C."/>
            <person name="Clutterbuck J."/>
            <person name="Kapitonov V."/>
            <person name="Jurka J."/>
            <person name="Scazzocchio C."/>
            <person name="Farman M."/>
            <person name="Butler J."/>
            <person name="Purcell S."/>
            <person name="Harris S."/>
            <person name="Braus G.H."/>
            <person name="Draht O."/>
            <person name="Busch S."/>
            <person name="D'Enfert C."/>
            <person name="Bouchier C."/>
            <person name="Goldman G.H."/>
            <person name="Bell-Pedersen D."/>
            <person name="Griffiths-Jones S."/>
            <person name="Doonan J.H."/>
            <person name="Yu J."/>
            <person name="Vienken K."/>
            <person name="Pain A."/>
            <person name="Freitag M."/>
            <person name="Selker E.U."/>
            <person name="Archer D.B."/>
            <person name="Penalva M.A."/>
            <person name="Oakley B.R."/>
            <person name="Momany M."/>
            <person name="Tanaka T."/>
            <person name="Kumagai T."/>
            <person name="Asai K."/>
            <person name="Machida M."/>
            <person name="Nierman W.C."/>
            <person name="Denning D.W."/>
            <person name="Caddick M."/>
            <person name="Hynes M."/>
            <person name="Paoletti M."/>
            <person name="Fischer R."/>
            <person name="Miller B."/>
            <person name="Dyer P."/>
            <person name="Sachs M.S."/>
            <person name="Osmani S.A."/>
            <person name="Birren B.W."/>
        </authorList>
    </citation>
    <scope>NUCLEOTIDE SEQUENCE [LARGE SCALE GENOMIC DNA]</scope>
    <source>
        <strain evidence="2">FGSC A4 / ATCC 38163 / CBS 112.46 / NRRL 194 / M139</strain>
    </source>
</reference>
<keyword evidence="2" id="KW-1185">Reference proteome</keyword>
<dbReference type="InParanoid" id="Q5BC92"/>
<accession>Q5BC92</accession>
<dbReference type="AlphaFoldDB" id="Q5BC92"/>
<dbReference type="VEuPathDB" id="FungiDB:AN1838"/>
<gene>
    <name evidence="1" type="ORF">ANIA_01838</name>
</gene>
<proteinExistence type="predicted"/>
<evidence type="ECO:0000313" key="2">
    <source>
        <dbReference type="Proteomes" id="UP000000560"/>
    </source>
</evidence>
<dbReference type="Proteomes" id="UP000000560">
    <property type="component" value="Chromosome VII"/>
</dbReference>
<reference evidence="2" key="2">
    <citation type="journal article" date="2009" name="Fungal Genet. Biol.">
        <title>The 2008 update of the Aspergillus nidulans genome annotation: a community effort.</title>
        <authorList>
            <person name="Wortman J.R."/>
            <person name="Gilsenan J.M."/>
            <person name="Joardar V."/>
            <person name="Deegan J."/>
            <person name="Clutterbuck J."/>
            <person name="Andersen M.R."/>
            <person name="Archer D."/>
            <person name="Bencina M."/>
            <person name="Braus G."/>
            <person name="Coutinho P."/>
            <person name="von Dohren H."/>
            <person name="Doonan J."/>
            <person name="Driessen A.J."/>
            <person name="Durek P."/>
            <person name="Espeso E."/>
            <person name="Fekete E."/>
            <person name="Flipphi M."/>
            <person name="Estrada C.G."/>
            <person name="Geysens S."/>
            <person name="Goldman G."/>
            <person name="de Groot P.W."/>
            <person name="Hansen K."/>
            <person name="Harris S.D."/>
            <person name="Heinekamp T."/>
            <person name="Helmstaedt K."/>
            <person name="Henrissat B."/>
            <person name="Hofmann G."/>
            <person name="Homan T."/>
            <person name="Horio T."/>
            <person name="Horiuchi H."/>
            <person name="James S."/>
            <person name="Jones M."/>
            <person name="Karaffa L."/>
            <person name="Karanyi Z."/>
            <person name="Kato M."/>
            <person name="Keller N."/>
            <person name="Kelly D.E."/>
            <person name="Kiel J.A."/>
            <person name="Kim J.M."/>
            <person name="van der Klei I.J."/>
            <person name="Klis F.M."/>
            <person name="Kovalchuk A."/>
            <person name="Krasevec N."/>
            <person name="Kubicek C.P."/>
            <person name="Liu B."/>
            <person name="Maccabe A."/>
            <person name="Meyer V."/>
            <person name="Mirabito P."/>
            <person name="Miskei M."/>
            <person name="Mos M."/>
            <person name="Mullins J."/>
            <person name="Nelson D.R."/>
            <person name="Nielsen J."/>
            <person name="Oakley B.R."/>
            <person name="Osmani S.A."/>
            <person name="Pakula T."/>
            <person name="Paszewski A."/>
            <person name="Paulsen I."/>
            <person name="Pilsyk S."/>
            <person name="Pocsi I."/>
            <person name="Punt P.J."/>
            <person name="Ram A.F."/>
            <person name="Ren Q."/>
            <person name="Robellet X."/>
            <person name="Robson G."/>
            <person name="Seiboth B."/>
            <person name="van Solingen P."/>
            <person name="Specht T."/>
            <person name="Sun J."/>
            <person name="Taheri-Talesh N."/>
            <person name="Takeshita N."/>
            <person name="Ussery D."/>
            <person name="vanKuyk P.A."/>
            <person name="Visser H."/>
            <person name="van de Vondervoort P.J."/>
            <person name="de Vries R.P."/>
            <person name="Walton J."/>
            <person name="Xiang X."/>
            <person name="Xiong Y."/>
            <person name="Zeng A.P."/>
            <person name="Brandt B.W."/>
            <person name="Cornell M.J."/>
            <person name="van den Hondel C.A."/>
            <person name="Visser J."/>
            <person name="Oliver S.G."/>
            <person name="Turner G."/>
        </authorList>
    </citation>
    <scope>GENOME REANNOTATION</scope>
    <source>
        <strain evidence="2">FGSC A4 / ATCC 38163 / CBS 112.46 / NRRL 194 / M139</strain>
    </source>
</reference>
<dbReference type="HOGENOM" id="CLU_2061453_0_0_1"/>
<evidence type="ECO:0000313" key="1">
    <source>
        <dbReference type="EMBL" id="CBF85661.1"/>
    </source>
</evidence>
<accession>C8VPQ0</accession>
<dbReference type="KEGG" id="ani:ANIA_01838"/>
<organism evidence="1 2">
    <name type="scientific">Emericella nidulans (strain FGSC A4 / ATCC 38163 / CBS 112.46 / NRRL 194 / M139)</name>
    <name type="common">Aspergillus nidulans</name>
    <dbReference type="NCBI Taxonomy" id="227321"/>
    <lineage>
        <taxon>Eukaryota</taxon>
        <taxon>Fungi</taxon>
        <taxon>Dikarya</taxon>
        <taxon>Ascomycota</taxon>
        <taxon>Pezizomycotina</taxon>
        <taxon>Eurotiomycetes</taxon>
        <taxon>Eurotiomycetidae</taxon>
        <taxon>Eurotiales</taxon>
        <taxon>Aspergillaceae</taxon>
        <taxon>Aspergillus</taxon>
        <taxon>Aspergillus subgen. Nidulantes</taxon>
    </lineage>
</organism>
<protein>
    <submittedName>
        <fullName evidence="1">Uncharacterized protein</fullName>
    </submittedName>
</protein>